<dbReference type="InParanoid" id="A0A2J6T247"/>
<dbReference type="STRING" id="1095630.A0A2J6T247"/>
<feature type="repeat" description="ANK" evidence="3">
    <location>
        <begin position="84"/>
        <end position="105"/>
    </location>
</feature>
<dbReference type="PROSITE" id="PS50297">
    <property type="entry name" value="ANK_REP_REGION"/>
    <property type="match status" value="3"/>
</dbReference>
<keyword evidence="1" id="KW-0677">Repeat</keyword>
<dbReference type="PANTHER" id="PTHR24171:SF9">
    <property type="entry name" value="ANKYRIN REPEAT DOMAIN-CONTAINING PROTEIN 39"/>
    <property type="match status" value="1"/>
</dbReference>
<evidence type="ECO:0000256" key="2">
    <source>
        <dbReference type="ARBA" id="ARBA00023043"/>
    </source>
</evidence>
<reference evidence="4 5" key="1">
    <citation type="submission" date="2016-04" db="EMBL/GenBank/DDBJ databases">
        <title>A degradative enzymes factory behind the ericoid mycorrhizal symbiosis.</title>
        <authorList>
            <consortium name="DOE Joint Genome Institute"/>
            <person name="Martino E."/>
            <person name="Morin E."/>
            <person name="Grelet G."/>
            <person name="Kuo A."/>
            <person name="Kohler A."/>
            <person name="Daghino S."/>
            <person name="Barry K."/>
            <person name="Choi C."/>
            <person name="Cichocki N."/>
            <person name="Clum A."/>
            <person name="Copeland A."/>
            <person name="Hainaut M."/>
            <person name="Haridas S."/>
            <person name="Labutti K."/>
            <person name="Lindquist E."/>
            <person name="Lipzen A."/>
            <person name="Khouja H.-R."/>
            <person name="Murat C."/>
            <person name="Ohm R."/>
            <person name="Olson A."/>
            <person name="Spatafora J."/>
            <person name="Veneault-Fourrey C."/>
            <person name="Henrissat B."/>
            <person name="Grigoriev I."/>
            <person name="Martin F."/>
            <person name="Perotto S."/>
        </authorList>
    </citation>
    <scope>NUCLEOTIDE SEQUENCE [LARGE SCALE GENOMIC DNA]</scope>
    <source>
        <strain evidence="4 5">E</strain>
    </source>
</reference>
<keyword evidence="2 3" id="KW-0040">ANK repeat</keyword>
<dbReference type="Proteomes" id="UP000235371">
    <property type="component" value="Unassembled WGS sequence"/>
</dbReference>
<dbReference type="SMART" id="SM00248">
    <property type="entry name" value="ANK"/>
    <property type="match status" value="2"/>
</dbReference>
<keyword evidence="5" id="KW-1185">Reference proteome</keyword>
<feature type="repeat" description="ANK" evidence="3">
    <location>
        <begin position="17"/>
        <end position="49"/>
    </location>
</feature>
<dbReference type="InterPro" id="IPR002110">
    <property type="entry name" value="Ankyrin_rpt"/>
</dbReference>
<accession>A0A2J6T247</accession>
<feature type="repeat" description="ANK" evidence="3">
    <location>
        <begin position="50"/>
        <end position="83"/>
    </location>
</feature>
<feature type="non-terminal residue" evidence="4">
    <location>
        <position position="105"/>
    </location>
</feature>
<dbReference type="PANTHER" id="PTHR24171">
    <property type="entry name" value="ANKYRIN REPEAT DOMAIN-CONTAINING PROTEIN 39-RELATED"/>
    <property type="match status" value="1"/>
</dbReference>
<dbReference type="GeneID" id="36581385"/>
<gene>
    <name evidence="4" type="ORF">K444DRAFT_497707</name>
</gene>
<protein>
    <submittedName>
        <fullName evidence="4">Ankyrin</fullName>
    </submittedName>
</protein>
<feature type="non-terminal residue" evidence="4">
    <location>
        <position position="1"/>
    </location>
</feature>
<dbReference type="SUPFAM" id="SSF48403">
    <property type="entry name" value="Ankyrin repeat"/>
    <property type="match status" value="1"/>
</dbReference>
<dbReference type="PRINTS" id="PR01415">
    <property type="entry name" value="ANKYRIN"/>
</dbReference>
<dbReference type="EMBL" id="KZ613847">
    <property type="protein sequence ID" value="PMD57091.1"/>
    <property type="molecule type" value="Genomic_DNA"/>
</dbReference>
<dbReference type="PROSITE" id="PS50088">
    <property type="entry name" value="ANK_REPEAT"/>
    <property type="match status" value="3"/>
</dbReference>
<evidence type="ECO:0000256" key="3">
    <source>
        <dbReference type="PROSITE-ProRule" id="PRU00023"/>
    </source>
</evidence>
<dbReference type="RefSeq" id="XP_024733995.1">
    <property type="nucleotide sequence ID" value="XM_024873305.1"/>
</dbReference>
<dbReference type="OrthoDB" id="20872at2759"/>
<sequence>KLLCHVGLDIDATNGEDGNTALHYASENGHLEVVRVLIERGAGIDGRNKRGETPSHLAIANAHSLQVLQYLEEMGADLEMTNGNEETHLHLAAAGHNLKIVQYLV</sequence>
<evidence type="ECO:0000256" key="1">
    <source>
        <dbReference type="ARBA" id="ARBA00022737"/>
    </source>
</evidence>
<evidence type="ECO:0000313" key="5">
    <source>
        <dbReference type="Proteomes" id="UP000235371"/>
    </source>
</evidence>
<name>A0A2J6T247_9HELO</name>
<organism evidence="4 5">
    <name type="scientific">Hyaloscypha bicolor E</name>
    <dbReference type="NCBI Taxonomy" id="1095630"/>
    <lineage>
        <taxon>Eukaryota</taxon>
        <taxon>Fungi</taxon>
        <taxon>Dikarya</taxon>
        <taxon>Ascomycota</taxon>
        <taxon>Pezizomycotina</taxon>
        <taxon>Leotiomycetes</taxon>
        <taxon>Helotiales</taxon>
        <taxon>Hyaloscyphaceae</taxon>
        <taxon>Hyaloscypha</taxon>
        <taxon>Hyaloscypha bicolor</taxon>
    </lineage>
</organism>
<dbReference type="InterPro" id="IPR036770">
    <property type="entry name" value="Ankyrin_rpt-contain_sf"/>
</dbReference>
<dbReference type="AlphaFoldDB" id="A0A2J6T247"/>
<dbReference type="Gene3D" id="1.25.40.20">
    <property type="entry name" value="Ankyrin repeat-containing domain"/>
    <property type="match status" value="2"/>
</dbReference>
<evidence type="ECO:0000313" key="4">
    <source>
        <dbReference type="EMBL" id="PMD57091.1"/>
    </source>
</evidence>
<dbReference type="Pfam" id="PF12796">
    <property type="entry name" value="Ank_2"/>
    <property type="match status" value="1"/>
</dbReference>
<proteinExistence type="predicted"/>